<evidence type="ECO:0000313" key="7">
    <source>
        <dbReference type="EMBL" id="MDQ0361718.1"/>
    </source>
</evidence>
<sequence length="211" mass="24168">MSLEKNMLTGKLYQEYGHTSDEDKVYEKVIEKQRYFCKDQVFLYNHTLPSEQEKRTSILRDLLGSMGEHCFFEGPIHFAYGCNTHIGNYVYANFNFSVVDDIEVHIGNHVMFGPNVVISVTGHPLYYEYRKDGGQFSYPVYIEDHVWIGAGVIILPGVTIGKNSVIGAGSVVTKDIPENSLALGTPCKVIREISDHDKEYYYKDQKMNFDW</sequence>
<dbReference type="Gene3D" id="2.160.10.10">
    <property type="entry name" value="Hexapeptide repeat proteins"/>
    <property type="match status" value="1"/>
</dbReference>
<dbReference type="Proteomes" id="UP001230220">
    <property type="component" value="Unassembled WGS sequence"/>
</dbReference>
<evidence type="ECO:0000256" key="2">
    <source>
        <dbReference type="ARBA" id="ARBA00022679"/>
    </source>
</evidence>
<dbReference type="RefSeq" id="WP_307408684.1">
    <property type="nucleotide sequence ID" value="NZ_JAUSUR010000004.1"/>
</dbReference>
<dbReference type="EMBL" id="JAUSUR010000004">
    <property type="protein sequence ID" value="MDQ0361718.1"/>
    <property type="molecule type" value="Genomic_DNA"/>
</dbReference>
<feature type="domain" description="Maltose/galactoside acetyltransferase" evidence="6">
    <location>
        <begin position="4"/>
        <end position="68"/>
    </location>
</feature>
<dbReference type="InterPro" id="IPR024688">
    <property type="entry name" value="Mac_dom"/>
</dbReference>
<dbReference type="InterPro" id="IPR018357">
    <property type="entry name" value="Hexapep_transf_CS"/>
</dbReference>
<comment type="caution">
    <text evidence="7">The sequence shown here is derived from an EMBL/GenBank/DDBJ whole genome shotgun (WGS) entry which is preliminary data.</text>
</comment>
<dbReference type="CDD" id="cd03357">
    <property type="entry name" value="LbH_MAT_GAT"/>
    <property type="match status" value="1"/>
</dbReference>
<evidence type="ECO:0000256" key="1">
    <source>
        <dbReference type="ARBA" id="ARBA00007274"/>
    </source>
</evidence>
<dbReference type="EC" id="2.3.1.-" evidence="5"/>
<keyword evidence="2 5" id="KW-0808">Transferase</keyword>
<evidence type="ECO:0000256" key="4">
    <source>
        <dbReference type="ARBA" id="ARBA00023315"/>
    </source>
</evidence>
<evidence type="ECO:0000259" key="6">
    <source>
        <dbReference type="SMART" id="SM01266"/>
    </source>
</evidence>
<dbReference type="PANTHER" id="PTHR43017:SF1">
    <property type="entry name" value="ACETYLTRANSFERASE YJL218W-RELATED"/>
    <property type="match status" value="1"/>
</dbReference>
<comment type="similarity">
    <text evidence="1 5">Belongs to the transferase hexapeptide repeat family.</text>
</comment>
<accession>A0ABU0E4V3</accession>
<evidence type="ECO:0000256" key="5">
    <source>
        <dbReference type="RuleBase" id="RU367021"/>
    </source>
</evidence>
<dbReference type="InterPro" id="IPR039369">
    <property type="entry name" value="LacA-like"/>
</dbReference>
<dbReference type="SMART" id="SM01266">
    <property type="entry name" value="Mac"/>
    <property type="match status" value="1"/>
</dbReference>
<proteinExistence type="inferred from homology"/>
<dbReference type="PANTHER" id="PTHR43017">
    <property type="entry name" value="GALACTOSIDE O-ACETYLTRANSFERASE"/>
    <property type="match status" value="1"/>
</dbReference>
<dbReference type="GO" id="GO:0008870">
    <property type="term" value="F:galactoside O-acetyltransferase activity"/>
    <property type="evidence" value="ECO:0007669"/>
    <property type="project" value="UniProtKB-EC"/>
</dbReference>
<dbReference type="InterPro" id="IPR001451">
    <property type="entry name" value="Hexapep"/>
</dbReference>
<gene>
    <name evidence="7" type="ORF">J2S15_002468</name>
</gene>
<reference evidence="7 8" key="1">
    <citation type="submission" date="2023-07" db="EMBL/GenBank/DDBJ databases">
        <title>Genomic Encyclopedia of Type Strains, Phase IV (KMG-IV): sequencing the most valuable type-strain genomes for metagenomic binning, comparative biology and taxonomic classification.</title>
        <authorList>
            <person name="Goeker M."/>
        </authorList>
    </citation>
    <scope>NUCLEOTIDE SEQUENCE [LARGE SCALE GENOMIC DNA]</scope>
    <source>
        <strain evidence="7 8">DSM 16784</strain>
    </source>
</reference>
<keyword evidence="4 5" id="KW-0012">Acyltransferase</keyword>
<keyword evidence="3" id="KW-0677">Repeat</keyword>
<dbReference type="Pfam" id="PF12464">
    <property type="entry name" value="Mac"/>
    <property type="match status" value="1"/>
</dbReference>
<dbReference type="Pfam" id="PF00132">
    <property type="entry name" value="Hexapep"/>
    <property type="match status" value="1"/>
</dbReference>
<name>A0ABU0E4V3_9FIRM</name>
<evidence type="ECO:0000313" key="8">
    <source>
        <dbReference type="Proteomes" id="UP001230220"/>
    </source>
</evidence>
<evidence type="ECO:0000256" key="3">
    <source>
        <dbReference type="ARBA" id="ARBA00022737"/>
    </source>
</evidence>
<dbReference type="PROSITE" id="PS00101">
    <property type="entry name" value="HEXAPEP_TRANSFERASES"/>
    <property type="match status" value="1"/>
</dbReference>
<organism evidence="7 8">
    <name type="scientific">Breznakia pachnodae</name>
    <dbReference type="NCBI Taxonomy" id="265178"/>
    <lineage>
        <taxon>Bacteria</taxon>
        <taxon>Bacillati</taxon>
        <taxon>Bacillota</taxon>
        <taxon>Erysipelotrichia</taxon>
        <taxon>Erysipelotrichales</taxon>
        <taxon>Erysipelotrichaceae</taxon>
        <taxon>Breznakia</taxon>
    </lineage>
</organism>
<protein>
    <recommendedName>
        <fullName evidence="5">Acetyltransferase</fullName>
        <ecNumber evidence="5">2.3.1.-</ecNumber>
    </recommendedName>
</protein>
<dbReference type="SUPFAM" id="SSF51161">
    <property type="entry name" value="Trimeric LpxA-like enzymes"/>
    <property type="match status" value="1"/>
</dbReference>
<dbReference type="InterPro" id="IPR011004">
    <property type="entry name" value="Trimer_LpxA-like_sf"/>
</dbReference>
<keyword evidence="8" id="KW-1185">Reference proteome</keyword>